<dbReference type="GO" id="GO:0005634">
    <property type="term" value="C:nucleus"/>
    <property type="evidence" value="ECO:0007669"/>
    <property type="project" value="TreeGrafter"/>
</dbReference>
<name>A0AAD5Q573_PYTIN</name>
<dbReference type="GO" id="GO:0003713">
    <property type="term" value="F:transcription coactivator activity"/>
    <property type="evidence" value="ECO:0007669"/>
    <property type="project" value="InterPro"/>
</dbReference>
<dbReference type="PANTHER" id="PTHR31606">
    <property type="entry name" value="WW DOMAIN BINDING PROTEIN 2, ISOFORM E"/>
    <property type="match status" value="1"/>
</dbReference>
<reference evidence="1" key="1">
    <citation type="submission" date="2021-12" db="EMBL/GenBank/DDBJ databases">
        <title>Prjna785345.</title>
        <authorList>
            <person name="Rujirawat T."/>
            <person name="Krajaejun T."/>
        </authorList>
    </citation>
    <scope>NUCLEOTIDE SEQUENCE</scope>
    <source>
        <strain evidence="1">Pi057C3</strain>
    </source>
</reference>
<comment type="caution">
    <text evidence="1">The sequence shown here is derived from an EMBL/GenBank/DDBJ whole genome shotgun (WGS) entry which is preliminary data.</text>
</comment>
<proteinExistence type="predicted"/>
<keyword evidence="2" id="KW-1185">Reference proteome</keyword>
<dbReference type="AlphaFoldDB" id="A0AAD5Q573"/>
<protein>
    <recommendedName>
        <fullName evidence="3">GRAM domain-containing protein</fullName>
    </recommendedName>
</protein>
<evidence type="ECO:0008006" key="3">
    <source>
        <dbReference type="Google" id="ProtNLM"/>
    </source>
</evidence>
<dbReference type="GO" id="GO:0031490">
    <property type="term" value="F:chromatin DNA binding"/>
    <property type="evidence" value="ECO:0007669"/>
    <property type="project" value="TreeGrafter"/>
</dbReference>
<dbReference type="Proteomes" id="UP001209570">
    <property type="component" value="Unassembled WGS sequence"/>
</dbReference>
<gene>
    <name evidence="1" type="ORF">P43SY_007193</name>
</gene>
<dbReference type="SUPFAM" id="SSF50729">
    <property type="entry name" value="PH domain-like"/>
    <property type="match status" value="1"/>
</dbReference>
<dbReference type="EMBL" id="JAKCXM010000240">
    <property type="protein sequence ID" value="KAJ0397725.1"/>
    <property type="molecule type" value="Genomic_DNA"/>
</dbReference>
<sequence length="189" mass="21320">MSINVQLHENAVPYLVSPYESFFFLIDGVKLTVESGNGYPGQGGCFFGREGRCYVSQYRIVFVTDPALPSAYRSFSLPFYCIREWQFRVSLLGYKTWRGLVNRVPGGGLVGVGRFTLEFQSHGFDEFRRHIEPLLDGSRGLFSQFENLTSPSVLLLPGKLPDPHEGKQRTAFFAPHDPMTIFIINRASA</sequence>
<dbReference type="PANTHER" id="PTHR31606:SF1">
    <property type="entry name" value="WW DOMAIN BINDING PROTEIN 2, ISOFORM E"/>
    <property type="match status" value="1"/>
</dbReference>
<organism evidence="1 2">
    <name type="scientific">Pythium insidiosum</name>
    <name type="common">Pythiosis disease agent</name>
    <dbReference type="NCBI Taxonomy" id="114742"/>
    <lineage>
        <taxon>Eukaryota</taxon>
        <taxon>Sar</taxon>
        <taxon>Stramenopiles</taxon>
        <taxon>Oomycota</taxon>
        <taxon>Peronosporomycetes</taxon>
        <taxon>Pythiales</taxon>
        <taxon>Pythiaceae</taxon>
        <taxon>Pythium</taxon>
    </lineage>
</organism>
<evidence type="ECO:0000313" key="2">
    <source>
        <dbReference type="Proteomes" id="UP001209570"/>
    </source>
</evidence>
<accession>A0AAD5Q573</accession>
<dbReference type="InterPro" id="IPR044852">
    <property type="entry name" value="WBP2-like"/>
</dbReference>
<evidence type="ECO:0000313" key="1">
    <source>
        <dbReference type="EMBL" id="KAJ0397725.1"/>
    </source>
</evidence>